<feature type="compositionally biased region" description="Polar residues" evidence="1">
    <location>
        <begin position="70"/>
        <end position="91"/>
    </location>
</feature>
<accession>A0AAU9J9P4</accession>
<name>A0AAU9J9P4_9CILI</name>
<dbReference type="EMBL" id="CAJZBQ010000018">
    <property type="protein sequence ID" value="CAG9317426.1"/>
    <property type="molecule type" value="Genomic_DNA"/>
</dbReference>
<keyword evidence="3" id="KW-1185">Reference proteome</keyword>
<evidence type="ECO:0000313" key="3">
    <source>
        <dbReference type="Proteomes" id="UP001162131"/>
    </source>
</evidence>
<proteinExistence type="predicted"/>
<evidence type="ECO:0000313" key="2">
    <source>
        <dbReference type="EMBL" id="CAG9317426.1"/>
    </source>
</evidence>
<comment type="caution">
    <text evidence="2">The sequence shown here is derived from an EMBL/GenBank/DDBJ whole genome shotgun (WGS) entry which is preliminary data.</text>
</comment>
<organism evidence="2 3">
    <name type="scientific">Blepharisma stoltei</name>
    <dbReference type="NCBI Taxonomy" id="1481888"/>
    <lineage>
        <taxon>Eukaryota</taxon>
        <taxon>Sar</taxon>
        <taxon>Alveolata</taxon>
        <taxon>Ciliophora</taxon>
        <taxon>Postciliodesmatophora</taxon>
        <taxon>Heterotrichea</taxon>
        <taxon>Heterotrichida</taxon>
        <taxon>Blepharismidae</taxon>
        <taxon>Blepharisma</taxon>
    </lineage>
</organism>
<evidence type="ECO:0000256" key="1">
    <source>
        <dbReference type="SAM" id="MobiDB-lite"/>
    </source>
</evidence>
<dbReference type="AlphaFoldDB" id="A0AAU9J9P4"/>
<sequence>MSKAFQERFKTKSSIMSKSGDIDIDTLHAINKSELRSSIDSARLPSNPLLFPPIQKSPISEEVTKLKNFNPSITNNSNRLNPITSPRNQENSNKRYSKLSVSPNKLYKNLSQHAIEERKGNLASNVDISMDSSVYIASHKDSYVNNYYWQANHKPSYVGGEKWLIEKSKRRQNSYAERIQNVVVGAKINAFSFPQHIYHGKNNVEQKPRVYF</sequence>
<dbReference type="Proteomes" id="UP001162131">
    <property type="component" value="Unassembled WGS sequence"/>
</dbReference>
<reference evidence="2" key="1">
    <citation type="submission" date="2021-09" db="EMBL/GenBank/DDBJ databases">
        <authorList>
            <consortium name="AG Swart"/>
            <person name="Singh M."/>
            <person name="Singh A."/>
            <person name="Seah K."/>
            <person name="Emmerich C."/>
        </authorList>
    </citation>
    <scope>NUCLEOTIDE SEQUENCE</scope>
    <source>
        <strain evidence="2">ATCC30299</strain>
    </source>
</reference>
<feature type="region of interest" description="Disordered" evidence="1">
    <location>
        <begin position="70"/>
        <end position="98"/>
    </location>
</feature>
<protein>
    <submittedName>
        <fullName evidence="2">Uncharacterized protein</fullName>
    </submittedName>
</protein>
<gene>
    <name evidence="2" type="ORF">BSTOLATCC_MIC18673</name>
</gene>